<dbReference type="Pfam" id="PF21119">
    <property type="entry name" value="RYDR_Jsol"/>
    <property type="match status" value="1"/>
</dbReference>
<dbReference type="InterPro" id="IPR003877">
    <property type="entry name" value="SPRY_dom"/>
</dbReference>
<dbReference type="PANTHER" id="PTHR46399">
    <property type="entry name" value="B30.2/SPRY DOMAIN-CONTAINING PROTEIN"/>
    <property type="match status" value="1"/>
</dbReference>
<proteinExistence type="predicted"/>
<dbReference type="GO" id="GO:0006941">
    <property type="term" value="P:striated muscle contraction"/>
    <property type="evidence" value="ECO:0007669"/>
    <property type="project" value="TreeGrafter"/>
</dbReference>
<dbReference type="InterPro" id="IPR048581">
    <property type="entry name" value="RYDR_Jsol"/>
</dbReference>
<accession>A0A1A8MZR0</accession>
<dbReference type="SUPFAM" id="SSF49899">
    <property type="entry name" value="Concanavalin A-like lectins/glucanases"/>
    <property type="match status" value="1"/>
</dbReference>
<dbReference type="InterPro" id="IPR013320">
    <property type="entry name" value="ConA-like_dom_sf"/>
</dbReference>
<feature type="non-terminal residue" evidence="2">
    <location>
        <position position="1"/>
    </location>
</feature>
<gene>
    <name evidence="2" type="primary">RYR2</name>
</gene>
<dbReference type="InterPro" id="IPR001870">
    <property type="entry name" value="B30.2/SPRY"/>
</dbReference>
<dbReference type="GO" id="GO:0005790">
    <property type="term" value="C:smooth endoplasmic reticulum"/>
    <property type="evidence" value="ECO:0007669"/>
    <property type="project" value="TreeGrafter"/>
</dbReference>
<dbReference type="GO" id="GO:0014808">
    <property type="term" value="P:release of sequestered calcium ion into cytosol by sarcoplasmic reticulum"/>
    <property type="evidence" value="ECO:0007669"/>
    <property type="project" value="TreeGrafter"/>
</dbReference>
<evidence type="ECO:0000259" key="1">
    <source>
        <dbReference type="PROSITE" id="PS50188"/>
    </source>
</evidence>
<keyword evidence="2" id="KW-0675">Receptor</keyword>
<reference evidence="2" key="1">
    <citation type="submission" date="2016-05" db="EMBL/GenBank/DDBJ databases">
        <authorList>
            <person name="Lavstsen T."/>
            <person name="Jespersen J.S."/>
        </authorList>
    </citation>
    <scope>NUCLEOTIDE SEQUENCE</scope>
    <source>
        <tissue evidence="2">Brain</tissue>
    </source>
</reference>
<name>A0A1A8MZR0_9TELE</name>
<dbReference type="EMBL" id="HAEF01021206">
    <property type="protein sequence ID" value="SBR62365.1"/>
    <property type="molecule type" value="Transcribed_RNA"/>
</dbReference>
<dbReference type="GO" id="GO:0005219">
    <property type="term" value="F:ryanodine-sensitive calcium-release channel activity"/>
    <property type="evidence" value="ECO:0007669"/>
    <property type="project" value="TreeGrafter"/>
</dbReference>
<protein>
    <submittedName>
        <fullName evidence="2">Ryanodine receptor 2 (Cardiac)</fullName>
    </submittedName>
</protein>
<feature type="domain" description="B30.2/SPRY" evidence="1">
    <location>
        <begin position="1"/>
        <end position="174"/>
    </location>
</feature>
<dbReference type="AlphaFoldDB" id="A0A1A8MZR0"/>
<dbReference type="Pfam" id="PF00622">
    <property type="entry name" value="SPRY"/>
    <property type="match status" value="2"/>
</dbReference>
<dbReference type="SMART" id="SM00449">
    <property type="entry name" value="SPRY"/>
    <property type="match status" value="1"/>
</dbReference>
<dbReference type="GO" id="GO:0042383">
    <property type="term" value="C:sarcolemma"/>
    <property type="evidence" value="ECO:0007669"/>
    <property type="project" value="TreeGrafter"/>
</dbReference>
<dbReference type="GO" id="GO:0030018">
    <property type="term" value="C:Z disc"/>
    <property type="evidence" value="ECO:0007669"/>
    <property type="project" value="TreeGrafter"/>
</dbReference>
<dbReference type="InterPro" id="IPR043136">
    <property type="entry name" value="B30.2/SPRY_sf"/>
</dbReference>
<organism evidence="2">
    <name type="scientific">Nothobranchius pienaari</name>
    <dbReference type="NCBI Taxonomy" id="704102"/>
    <lineage>
        <taxon>Eukaryota</taxon>
        <taxon>Metazoa</taxon>
        <taxon>Chordata</taxon>
        <taxon>Craniata</taxon>
        <taxon>Vertebrata</taxon>
        <taxon>Euteleostomi</taxon>
        <taxon>Actinopterygii</taxon>
        <taxon>Neopterygii</taxon>
        <taxon>Teleostei</taxon>
        <taxon>Neoteleostei</taxon>
        <taxon>Acanthomorphata</taxon>
        <taxon>Ovalentaria</taxon>
        <taxon>Atherinomorphae</taxon>
        <taxon>Cyprinodontiformes</taxon>
        <taxon>Nothobranchiidae</taxon>
        <taxon>Nothobranchius</taxon>
    </lineage>
</organism>
<dbReference type="GO" id="GO:0034704">
    <property type="term" value="C:calcium channel complex"/>
    <property type="evidence" value="ECO:0007669"/>
    <property type="project" value="TreeGrafter"/>
</dbReference>
<dbReference type="PROSITE" id="PS50188">
    <property type="entry name" value="B302_SPRY"/>
    <property type="match status" value="1"/>
</dbReference>
<dbReference type="Gene3D" id="2.60.120.920">
    <property type="match status" value="2"/>
</dbReference>
<dbReference type="InterPro" id="IPR015925">
    <property type="entry name" value="Ryanodine_IP3_receptor"/>
</dbReference>
<evidence type="ECO:0000313" key="2">
    <source>
        <dbReference type="EMBL" id="SBR62365.1"/>
    </source>
</evidence>
<dbReference type="GO" id="GO:0033017">
    <property type="term" value="C:sarcoplasmic reticulum membrane"/>
    <property type="evidence" value="ECO:0007669"/>
    <property type="project" value="TreeGrafter"/>
</dbReference>
<reference evidence="2" key="2">
    <citation type="submission" date="2016-06" db="EMBL/GenBank/DDBJ databases">
        <title>The genome of a short-lived fish provides insights into sex chromosome evolution and the genetic control of aging.</title>
        <authorList>
            <person name="Reichwald K."/>
            <person name="Felder M."/>
            <person name="Petzold A."/>
            <person name="Koch P."/>
            <person name="Groth M."/>
            <person name="Platzer M."/>
        </authorList>
    </citation>
    <scope>NUCLEOTIDE SEQUENCE</scope>
    <source>
        <tissue evidence="2">Brain</tissue>
    </source>
</reference>
<dbReference type="PANTHER" id="PTHR46399:SF7">
    <property type="entry name" value="RYANODINE RECEPTOR 2"/>
    <property type="match status" value="1"/>
</dbReference>
<sequence>CIARTVSSPNQHLLRSEDVISCCLDLSVPSISFRINGQPVQGMFENFNSDGLFFPVTSFSSGVKVRFLLGGRHGEFKFLPPADEKGKVHESIKRSNCYMVWAGESSSPSQGRNNNGLEIGCLVDTTNGLLTFTANGKELSTYYQVEPSTKLFPAVFAKATSPNVFQFELGRIKNVMPLSAGLFKSERKNPVPQCPPRLHVQFLTPVLWSRVPNHFLKISTSRVNDRHGWLVQCNKPLQFMSLHIPEENRSIDVLELSEQKDILKFHYHTLRLYSAICALGNNRVAHALCSHVDEAQLLQAIENKYMP</sequence>
<feature type="non-terminal residue" evidence="2">
    <location>
        <position position="307"/>
    </location>
</feature>